<feature type="chain" id="PRO_5026066123" evidence="2">
    <location>
        <begin position="23"/>
        <end position="156"/>
    </location>
</feature>
<name>A0A6I6JR02_9BACT</name>
<evidence type="ECO:0000313" key="3">
    <source>
        <dbReference type="EMBL" id="QGY45435.1"/>
    </source>
</evidence>
<accession>A0A6I6JR02</accession>
<gene>
    <name evidence="3" type="ORF">GM418_17675</name>
</gene>
<feature type="signal peptide" evidence="2">
    <location>
        <begin position="1"/>
        <end position="22"/>
    </location>
</feature>
<evidence type="ECO:0000313" key="4">
    <source>
        <dbReference type="Proteomes" id="UP000428260"/>
    </source>
</evidence>
<reference evidence="3 4" key="1">
    <citation type="submission" date="2019-11" db="EMBL/GenBank/DDBJ databases">
        <authorList>
            <person name="Zheng R.K."/>
            <person name="Sun C.M."/>
        </authorList>
    </citation>
    <scope>NUCLEOTIDE SEQUENCE [LARGE SCALE GENOMIC DNA]</scope>
    <source>
        <strain evidence="3 4">WC007</strain>
    </source>
</reference>
<proteinExistence type="predicted"/>
<keyword evidence="4" id="KW-1185">Reference proteome</keyword>
<protein>
    <submittedName>
        <fullName evidence="3">Sensor of ECF-type sigma factor</fullName>
    </submittedName>
</protein>
<dbReference type="RefSeq" id="WP_158868578.1">
    <property type="nucleotide sequence ID" value="NZ_CP046401.1"/>
</dbReference>
<dbReference type="AlphaFoldDB" id="A0A6I6JR02"/>
<evidence type="ECO:0000256" key="1">
    <source>
        <dbReference type="SAM" id="Coils"/>
    </source>
</evidence>
<keyword evidence="2" id="KW-0732">Signal</keyword>
<dbReference type="Proteomes" id="UP000428260">
    <property type="component" value="Chromosome"/>
</dbReference>
<feature type="coiled-coil region" evidence="1">
    <location>
        <begin position="61"/>
        <end position="88"/>
    </location>
</feature>
<dbReference type="EMBL" id="CP046401">
    <property type="protein sequence ID" value="QGY45435.1"/>
    <property type="molecule type" value="Genomic_DNA"/>
</dbReference>
<evidence type="ECO:0000256" key="2">
    <source>
        <dbReference type="SAM" id="SignalP"/>
    </source>
</evidence>
<dbReference type="KEGG" id="mcos:GM418_17675"/>
<organism evidence="3 4">
    <name type="scientific">Maribellus comscasis</name>
    <dbReference type="NCBI Taxonomy" id="2681766"/>
    <lineage>
        <taxon>Bacteria</taxon>
        <taxon>Pseudomonadati</taxon>
        <taxon>Bacteroidota</taxon>
        <taxon>Bacteroidia</taxon>
        <taxon>Marinilabiliales</taxon>
        <taxon>Prolixibacteraceae</taxon>
        <taxon>Maribellus</taxon>
    </lineage>
</organism>
<keyword evidence="1" id="KW-0175">Coiled coil</keyword>
<sequence length="156" mass="18957">MKNKFLLVVLFIFIFGSFLSHAQDKKDGESRWEKFRAEKVSFLTEKLELTPTEAQKFWPVYNELEKSRWEAQKARRELEAKVHDVEDKNLSKKEIIQLTRDFSSSMEKEGLLYVKYNEEFLKILPPEKVLILYRSENEFRMHMIRKYRDRDKKDDK</sequence>